<feature type="compositionally biased region" description="Polar residues" evidence="1">
    <location>
        <begin position="21"/>
        <end position="37"/>
    </location>
</feature>
<keyword evidence="3" id="KW-1185">Reference proteome</keyword>
<accession>B4IMP0</accession>
<feature type="region of interest" description="Disordered" evidence="1">
    <location>
        <begin position="1"/>
        <end position="37"/>
    </location>
</feature>
<sequence length="83" mass="9456">MSIRPTGGNDFLVTEDPEQPSVASTINPPTYNPSGQSYSEEIHRIDEEIKDVNMQIAQKEKECQMLFLMLLKHLIQGQHLQDT</sequence>
<evidence type="ECO:0000313" key="3">
    <source>
        <dbReference type="Proteomes" id="UP000001292"/>
    </source>
</evidence>
<protein>
    <submittedName>
        <fullName evidence="2">GM17452</fullName>
    </submittedName>
</protein>
<reference evidence="2 3" key="1">
    <citation type="journal article" date="2007" name="Nature">
        <title>Evolution of genes and genomes on the Drosophila phylogeny.</title>
        <authorList>
            <consortium name="Drosophila 12 Genomes Consortium"/>
            <person name="Clark A.G."/>
            <person name="Eisen M.B."/>
            <person name="Smith D.R."/>
            <person name="Bergman C.M."/>
            <person name="Oliver B."/>
            <person name="Markow T.A."/>
            <person name="Kaufman T.C."/>
            <person name="Kellis M."/>
            <person name="Gelbart W."/>
            <person name="Iyer V.N."/>
            <person name="Pollard D.A."/>
            <person name="Sackton T.B."/>
            <person name="Larracuente A.M."/>
            <person name="Singh N.D."/>
            <person name="Abad J.P."/>
            <person name="Abt D.N."/>
            <person name="Adryan B."/>
            <person name="Aguade M."/>
            <person name="Akashi H."/>
            <person name="Anderson W.W."/>
            <person name="Aquadro C.F."/>
            <person name="Ardell D.H."/>
            <person name="Arguello R."/>
            <person name="Artieri C.G."/>
            <person name="Barbash D.A."/>
            <person name="Barker D."/>
            <person name="Barsanti P."/>
            <person name="Batterham P."/>
            <person name="Batzoglou S."/>
            <person name="Begun D."/>
            <person name="Bhutkar A."/>
            <person name="Blanco E."/>
            <person name="Bosak S.A."/>
            <person name="Bradley R.K."/>
            <person name="Brand A.D."/>
            <person name="Brent M.R."/>
            <person name="Brooks A.N."/>
            <person name="Brown R.H."/>
            <person name="Butlin R.K."/>
            <person name="Caggese C."/>
            <person name="Calvi B.R."/>
            <person name="Bernardo de Carvalho A."/>
            <person name="Caspi A."/>
            <person name="Castrezana S."/>
            <person name="Celniker S.E."/>
            <person name="Chang J.L."/>
            <person name="Chapple C."/>
            <person name="Chatterji S."/>
            <person name="Chinwalla A."/>
            <person name="Civetta A."/>
            <person name="Clifton S.W."/>
            <person name="Comeron J.M."/>
            <person name="Costello J.C."/>
            <person name="Coyne J.A."/>
            <person name="Daub J."/>
            <person name="David R.G."/>
            <person name="Delcher A.L."/>
            <person name="Delehaunty K."/>
            <person name="Do C.B."/>
            <person name="Ebling H."/>
            <person name="Edwards K."/>
            <person name="Eickbush T."/>
            <person name="Evans J.D."/>
            <person name="Filipski A."/>
            <person name="Findeiss S."/>
            <person name="Freyhult E."/>
            <person name="Fulton L."/>
            <person name="Fulton R."/>
            <person name="Garcia A.C."/>
            <person name="Gardiner A."/>
            <person name="Garfield D.A."/>
            <person name="Garvin B.E."/>
            <person name="Gibson G."/>
            <person name="Gilbert D."/>
            <person name="Gnerre S."/>
            <person name="Godfrey J."/>
            <person name="Good R."/>
            <person name="Gotea V."/>
            <person name="Gravely B."/>
            <person name="Greenberg A.J."/>
            <person name="Griffiths-Jones S."/>
            <person name="Gross S."/>
            <person name="Guigo R."/>
            <person name="Gustafson E.A."/>
            <person name="Haerty W."/>
            <person name="Hahn M.W."/>
            <person name="Halligan D.L."/>
            <person name="Halpern A.L."/>
            <person name="Halter G.M."/>
            <person name="Han M.V."/>
            <person name="Heger A."/>
            <person name="Hillier L."/>
            <person name="Hinrichs A.S."/>
            <person name="Holmes I."/>
            <person name="Hoskins R.A."/>
            <person name="Hubisz M.J."/>
            <person name="Hultmark D."/>
            <person name="Huntley M.A."/>
            <person name="Jaffe D.B."/>
            <person name="Jagadeeshan S."/>
            <person name="Jeck W.R."/>
            <person name="Johnson J."/>
            <person name="Jones C.D."/>
            <person name="Jordan W.C."/>
            <person name="Karpen G.H."/>
            <person name="Kataoka E."/>
            <person name="Keightley P.D."/>
            <person name="Kheradpour P."/>
            <person name="Kirkness E.F."/>
            <person name="Koerich L.B."/>
            <person name="Kristiansen K."/>
            <person name="Kudrna D."/>
            <person name="Kulathinal R.J."/>
            <person name="Kumar S."/>
            <person name="Kwok R."/>
            <person name="Lander E."/>
            <person name="Langley C.H."/>
            <person name="Lapoint R."/>
            <person name="Lazzaro B.P."/>
            <person name="Lee S.J."/>
            <person name="Levesque L."/>
            <person name="Li R."/>
            <person name="Lin C.F."/>
            <person name="Lin M.F."/>
            <person name="Lindblad-Toh K."/>
            <person name="Llopart A."/>
            <person name="Long M."/>
            <person name="Low L."/>
            <person name="Lozovsky E."/>
            <person name="Lu J."/>
            <person name="Luo M."/>
            <person name="Machado C.A."/>
            <person name="Makalowski W."/>
            <person name="Marzo M."/>
            <person name="Matsuda M."/>
            <person name="Matzkin L."/>
            <person name="McAllister B."/>
            <person name="McBride C.S."/>
            <person name="McKernan B."/>
            <person name="McKernan K."/>
            <person name="Mendez-Lago M."/>
            <person name="Minx P."/>
            <person name="Mollenhauer M.U."/>
            <person name="Montooth K."/>
            <person name="Mount S.M."/>
            <person name="Mu X."/>
            <person name="Myers E."/>
            <person name="Negre B."/>
            <person name="Newfeld S."/>
            <person name="Nielsen R."/>
            <person name="Noor M.A."/>
            <person name="O'Grady P."/>
            <person name="Pachter L."/>
            <person name="Papaceit M."/>
            <person name="Parisi M.J."/>
            <person name="Parisi M."/>
            <person name="Parts L."/>
            <person name="Pedersen J.S."/>
            <person name="Pesole G."/>
            <person name="Phillippy A.M."/>
            <person name="Ponting C.P."/>
            <person name="Pop M."/>
            <person name="Porcelli D."/>
            <person name="Powell J.R."/>
            <person name="Prohaska S."/>
            <person name="Pruitt K."/>
            <person name="Puig M."/>
            <person name="Quesneville H."/>
            <person name="Ram K.R."/>
            <person name="Rand D."/>
            <person name="Rasmussen M.D."/>
            <person name="Reed L.K."/>
            <person name="Reenan R."/>
            <person name="Reily A."/>
            <person name="Remington K.A."/>
            <person name="Rieger T.T."/>
            <person name="Ritchie M.G."/>
            <person name="Robin C."/>
            <person name="Rogers Y.H."/>
            <person name="Rohde C."/>
            <person name="Rozas J."/>
            <person name="Rubenfield M.J."/>
            <person name="Ruiz A."/>
            <person name="Russo S."/>
            <person name="Salzberg S.L."/>
            <person name="Sanchez-Gracia A."/>
            <person name="Saranga D.J."/>
            <person name="Sato H."/>
            <person name="Schaeffer S.W."/>
            <person name="Schatz M.C."/>
            <person name="Schlenke T."/>
            <person name="Schwartz R."/>
            <person name="Segarra C."/>
            <person name="Singh R.S."/>
            <person name="Sirot L."/>
            <person name="Sirota M."/>
            <person name="Sisneros N.B."/>
            <person name="Smith C.D."/>
            <person name="Smith T.F."/>
            <person name="Spieth J."/>
            <person name="Stage D.E."/>
            <person name="Stark A."/>
            <person name="Stephan W."/>
            <person name="Strausberg R.L."/>
            <person name="Strempel S."/>
            <person name="Sturgill D."/>
            <person name="Sutton G."/>
            <person name="Sutton G.G."/>
            <person name="Tao W."/>
            <person name="Teichmann S."/>
            <person name="Tobari Y.N."/>
            <person name="Tomimura Y."/>
            <person name="Tsolas J.M."/>
            <person name="Valente V.L."/>
            <person name="Venter E."/>
            <person name="Venter J.C."/>
            <person name="Vicario S."/>
            <person name="Vieira F.G."/>
            <person name="Vilella A.J."/>
            <person name="Villasante A."/>
            <person name="Walenz B."/>
            <person name="Wang J."/>
            <person name="Wasserman M."/>
            <person name="Watts T."/>
            <person name="Wilson D."/>
            <person name="Wilson R.K."/>
            <person name="Wing R.A."/>
            <person name="Wolfner M.F."/>
            <person name="Wong A."/>
            <person name="Wong G.K."/>
            <person name="Wu C.I."/>
            <person name="Wu G."/>
            <person name="Yamamoto D."/>
            <person name="Yang H.P."/>
            <person name="Yang S.P."/>
            <person name="Yorke J.A."/>
            <person name="Yoshida K."/>
            <person name="Zdobnov E."/>
            <person name="Zhang P."/>
            <person name="Zhang Y."/>
            <person name="Zimin A.V."/>
            <person name="Baldwin J."/>
            <person name="Abdouelleil A."/>
            <person name="Abdulkadir J."/>
            <person name="Abebe A."/>
            <person name="Abera B."/>
            <person name="Abreu J."/>
            <person name="Acer S.C."/>
            <person name="Aftuck L."/>
            <person name="Alexander A."/>
            <person name="An P."/>
            <person name="Anderson E."/>
            <person name="Anderson S."/>
            <person name="Arachi H."/>
            <person name="Azer M."/>
            <person name="Bachantsang P."/>
            <person name="Barry A."/>
            <person name="Bayul T."/>
            <person name="Berlin A."/>
            <person name="Bessette D."/>
            <person name="Bloom T."/>
            <person name="Blye J."/>
            <person name="Boguslavskiy L."/>
            <person name="Bonnet C."/>
            <person name="Boukhgalter B."/>
            <person name="Bourzgui I."/>
            <person name="Brown A."/>
            <person name="Cahill P."/>
            <person name="Channer S."/>
            <person name="Cheshatsang Y."/>
            <person name="Chuda L."/>
            <person name="Citroen M."/>
            <person name="Collymore A."/>
            <person name="Cooke P."/>
            <person name="Costello M."/>
            <person name="D'Aco K."/>
            <person name="Daza R."/>
            <person name="De Haan G."/>
            <person name="DeGray S."/>
            <person name="DeMaso C."/>
            <person name="Dhargay N."/>
            <person name="Dooley K."/>
            <person name="Dooley E."/>
            <person name="Doricent M."/>
            <person name="Dorje P."/>
            <person name="Dorjee K."/>
            <person name="Dupes A."/>
            <person name="Elong R."/>
            <person name="Falk J."/>
            <person name="Farina A."/>
            <person name="Faro S."/>
            <person name="Ferguson D."/>
            <person name="Fisher S."/>
            <person name="Foley C.D."/>
            <person name="Franke A."/>
            <person name="Friedrich D."/>
            <person name="Gadbois L."/>
            <person name="Gearin G."/>
            <person name="Gearin C.R."/>
            <person name="Giannoukos G."/>
            <person name="Goode T."/>
            <person name="Graham J."/>
            <person name="Grandbois E."/>
            <person name="Grewal S."/>
            <person name="Gyaltsen K."/>
            <person name="Hafez N."/>
            <person name="Hagos B."/>
            <person name="Hall J."/>
            <person name="Henson C."/>
            <person name="Hollinger A."/>
            <person name="Honan T."/>
            <person name="Huard M.D."/>
            <person name="Hughes L."/>
            <person name="Hurhula B."/>
            <person name="Husby M.E."/>
            <person name="Kamat A."/>
            <person name="Kanga B."/>
            <person name="Kashin S."/>
            <person name="Khazanovich D."/>
            <person name="Kisner P."/>
            <person name="Lance K."/>
            <person name="Lara M."/>
            <person name="Lee W."/>
            <person name="Lennon N."/>
            <person name="Letendre F."/>
            <person name="LeVine R."/>
            <person name="Lipovsky A."/>
            <person name="Liu X."/>
            <person name="Liu J."/>
            <person name="Liu S."/>
            <person name="Lokyitsang T."/>
            <person name="Lokyitsang Y."/>
            <person name="Lubonja R."/>
            <person name="Lui A."/>
            <person name="MacDonald P."/>
            <person name="Magnisalis V."/>
            <person name="Maru K."/>
            <person name="Matthews C."/>
            <person name="McCusker W."/>
            <person name="McDonough S."/>
            <person name="Mehta T."/>
            <person name="Meldrim J."/>
            <person name="Meneus L."/>
            <person name="Mihai O."/>
            <person name="Mihalev A."/>
            <person name="Mihova T."/>
            <person name="Mittelman R."/>
            <person name="Mlenga V."/>
            <person name="Montmayeur A."/>
            <person name="Mulrain L."/>
            <person name="Navidi A."/>
            <person name="Naylor J."/>
            <person name="Negash T."/>
            <person name="Nguyen T."/>
            <person name="Nguyen N."/>
            <person name="Nicol R."/>
            <person name="Norbu C."/>
            <person name="Norbu N."/>
            <person name="Novod N."/>
            <person name="O'Neill B."/>
            <person name="Osman S."/>
            <person name="Markiewicz E."/>
            <person name="Oyono O.L."/>
            <person name="Patti C."/>
            <person name="Phunkhang P."/>
            <person name="Pierre F."/>
            <person name="Priest M."/>
            <person name="Raghuraman S."/>
            <person name="Rege F."/>
            <person name="Reyes R."/>
            <person name="Rise C."/>
            <person name="Rogov P."/>
            <person name="Ross K."/>
            <person name="Ryan E."/>
            <person name="Settipalli S."/>
            <person name="Shea T."/>
            <person name="Sherpa N."/>
            <person name="Shi L."/>
            <person name="Shih D."/>
            <person name="Sparrow T."/>
            <person name="Spaulding J."/>
            <person name="Stalker J."/>
            <person name="Stange-Thomann N."/>
            <person name="Stavropoulos S."/>
            <person name="Stone C."/>
            <person name="Strader C."/>
            <person name="Tesfaye S."/>
            <person name="Thomson T."/>
            <person name="Thoulutsang Y."/>
            <person name="Thoulutsang D."/>
            <person name="Topham K."/>
            <person name="Topping I."/>
            <person name="Tsamla T."/>
            <person name="Vassiliev H."/>
            <person name="Vo A."/>
            <person name="Wangchuk T."/>
            <person name="Wangdi T."/>
            <person name="Weiand M."/>
            <person name="Wilkinson J."/>
            <person name="Wilson A."/>
            <person name="Yadav S."/>
            <person name="Young G."/>
            <person name="Yu Q."/>
            <person name="Zembek L."/>
            <person name="Zhong D."/>
            <person name="Zimmer A."/>
            <person name="Zwirko Z."/>
            <person name="Jaffe D.B."/>
            <person name="Alvarez P."/>
            <person name="Brockman W."/>
            <person name="Butler J."/>
            <person name="Chin C."/>
            <person name="Gnerre S."/>
            <person name="Grabherr M."/>
            <person name="Kleber M."/>
            <person name="Mauceli E."/>
            <person name="MacCallum I."/>
        </authorList>
    </citation>
    <scope>NUCLEOTIDE SEQUENCE [LARGE SCALE GENOMIC DNA]</scope>
    <source>
        <strain evidence="3">Rob3c / Tucson 14021-0248.25</strain>
    </source>
</reference>
<dbReference type="EMBL" id="CH481113">
    <property type="protein sequence ID" value="EDW50948.1"/>
    <property type="molecule type" value="Genomic_DNA"/>
</dbReference>
<organism evidence="3">
    <name type="scientific">Drosophila sechellia</name>
    <name type="common">Fruit fly</name>
    <dbReference type="NCBI Taxonomy" id="7238"/>
    <lineage>
        <taxon>Eukaryota</taxon>
        <taxon>Metazoa</taxon>
        <taxon>Ecdysozoa</taxon>
        <taxon>Arthropoda</taxon>
        <taxon>Hexapoda</taxon>
        <taxon>Insecta</taxon>
        <taxon>Pterygota</taxon>
        <taxon>Neoptera</taxon>
        <taxon>Endopterygota</taxon>
        <taxon>Diptera</taxon>
        <taxon>Brachycera</taxon>
        <taxon>Muscomorpha</taxon>
        <taxon>Ephydroidea</taxon>
        <taxon>Drosophilidae</taxon>
        <taxon>Drosophila</taxon>
        <taxon>Sophophora</taxon>
    </lineage>
</organism>
<name>B4IMP0_DROSE</name>
<dbReference type="AlphaFoldDB" id="B4IMP0"/>
<gene>
    <name evidence="2" type="primary">Dsec\GM17452</name>
    <name evidence="2" type="ORF">Dsec_GM17452</name>
</gene>
<proteinExistence type="predicted"/>
<evidence type="ECO:0000256" key="1">
    <source>
        <dbReference type="SAM" id="MobiDB-lite"/>
    </source>
</evidence>
<evidence type="ECO:0000313" key="2">
    <source>
        <dbReference type="EMBL" id="EDW50948.1"/>
    </source>
</evidence>
<dbReference type="OMA" id="NENAYST"/>
<dbReference type="HOGENOM" id="CLU_187100_0_0_1"/>
<dbReference type="PhylomeDB" id="B4IMP0"/>
<dbReference type="Proteomes" id="UP000001292">
    <property type="component" value="Unassembled WGS sequence"/>
</dbReference>